<evidence type="ECO:0000313" key="2">
    <source>
        <dbReference type="Proteomes" id="UP000001591"/>
    </source>
</evidence>
<dbReference type="KEGG" id="rce:RC1_3755"/>
<name>B6IXS4_RHOCS</name>
<dbReference type="AlphaFoldDB" id="B6IXS4"/>
<organism evidence="1 2">
    <name type="scientific">Rhodospirillum centenum (strain ATCC 51521 / SW)</name>
    <dbReference type="NCBI Taxonomy" id="414684"/>
    <lineage>
        <taxon>Bacteria</taxon>
        <taxon>Pseudomonadati</taxon>
        <taxon>Pseudomonadota</taxon>
        <taxon>Alphaproteobacteria</taxon>
        <taxon>Rhodospirillales</taxon>
        <taxon>Rhodospirillaceae</taxon>
        <taxon>Rhodospirillum</taxon>
    </lineage>
</organism>
<dbReference type="Proteomes" id="UP000001591">
    <property type="component" value="Chromosome"/>
</dbReference>
<protein>
    <submittedName>
        <fullName evidence="1">Uncharacterized protein</fullName>
    </submittedName>
</protein>
<dbReference type="RefSeq" id="WP_012568871.1">
    <property type="nucleotide sequence ID" value="NC_011420.2"/>
</dbReference>
<dbReference type="HOGENOM" id="CLU_749343_0_0_5"/>
<evidence type="ECO:0000313" key="1">
    <source>
        <dbReference type="EMBL" id="ACJ01098.1"/>
    </source>
</evidence>
<accession>B6IXS4</accession>
<dbReference type="eggNOG" id="ENOG502ZBEQ">
    <property type="taxonomic scope" value="Bacteria"/>
</dbReference>
<gene>
    <name evidence="1" type="ordered locus">RC1_3755</name>
</gene>
<proteinExistence type="predicted"/>
<dbReference type="OrthoDB" id="7623655at2"/>
<keyword evidence="2" id="KW-1185">Reference proteome</keyword>
<sequence>MDKKLLKLTLTSGSSKVFNVLEITRQSAAAGTEPARLFSVRPLNYGVFFKEPALDGKAGRPGEPVIDTMLYFPYDADRILEGGASVSLNDSRFDAVIREFAHSFGTTGHTDTGTDKAILRVLKESPSLDPFLLKTTFQRYDVTVPDAYLRITDDEWQAIRNHVRRKILPMIEFGLSNRSAATVRRVDDFIERIWDGSDISSLFPLLSALSIPLSEGNEIIFAWKGVTFFEFQYFRRYDAIRDLAGWLKDHSGPADFVAQSLRLQIEGQCDVVKGNLRDAWRGVSSIVGEYKESYDTLFIQKKSAGDFQKFLMNCRRYYFDMGSAFNKIDHSIEIFDSFTRGNPKKRLRSEELEELFSLLHDVLR</sequence>
<dbReference type="EMBL" id="CP000613">
    <property type="protein sequence ID" value="ACJ01098.1"/>
    <property type="molecule type" value="Genomic_DNA"/>
</dbReference>
<reference evidence="1 2" key="1">
    <citation type="journal article" date="2010" name="BMC Genomics">
        <title>Metabolic flexibility revealed in the genome of the cyst-forming alpha-1 proteobacterium Rhodospirillum centenum.</title>
        <authorList>
            <person name="Lu Y.K."/>
            <person name="Marden J."/>
            <person name="Han M."/>
            <person name="Swingley W.D."/>
            <person name="Mastrian S.D."/>
            <person name="Chowdhury S.R."/>
            <person name="Hao J."/>
            <person name="Helmy T."/>
            <person name="Kim S."/>
            <person name="Kurdoglu A.A."/>
            <person name="Matthies H.J."/>
            <person name="Rollo D."/>
            <person name="Stothard P."/>
            <person name="Blankenship R.E."/>
            <person name="Bauer C.E."/>
            <person name="Touchman J.W."/>
        </authorList>
    </citation>
    <scope>NUCLEOTIDE SEQUENCE [LARGE SCALE GENOMIC DNA]</scope>
    <source>
        <strain evidence="2">ATCC 51521 / SW</strain>
    </source>
</reference>